<dbReference type="OrthoDB" id="9937220at2"/>
<dbReference type="Proteomes" id="UP000214646">
    <property type="component" value="Unassembled WGS sequence"/>
</dbReference>
<evidence type="ECO:0000313" key="3">
    <source>
        <dbReference type="Proteomes" id="UP000214646"/>
    </source>
</evidence>
<organism evidence="2 3">
    <name type="scientific">Fimbriiglobus ruber</name>
    <dbReference type="NCBI Taxonomy" id="1908690"/>
    <lineage>
        <taxon>Bacteria</taxon>
        <taxon>Pseudomonadati</taxon>
        <taxon>Planctomycetota</taxon>
        <taxon>Planctomycetia</taxon>
        <taxon>Gemmatales</taxon>
        <taxon>Gemmataceae</taxon>
        <taxon>Fimbriiglobus</taxon>
    </lineage>
</organism>
<feature type="region of interest" description="Disordered" evidence="1">
    <location>
        <begin position="1"/>
        <end position="21"/>
    </location>
</feature>
<proteinExistence type="predicted"/>
<dbReference type="EMBL" id="NIDE01000004">
    <property type="protein sequence ID" value="OWK43023.1"/>
    <property type="molecule type" value="Genomic_DNA"/>
</dbReference>
<sequence length="79" mass="9051">MPQTYRVRFTPEPTGLGRPKNVSTVDLQCEMDQLLGQLPIGAYVLYIEDLTEGRDVHWTRWPKAFRPGSKNETTGRVMT</sequence>
<protein>
    <submittedName>
        <fullName evidence="2">Uncharacterized protein</fullName>
    </submittedName>
</protein>
<keyword evidence="3" id="KW-1185">Reference proteome</keyword>
<evidence type="ECO:0000256" key="1">
    <source>
        <dbReference type="SAM" id="MobiDB-lite"/>
    </source>
</evidence>
<dbReference type="RefSeq" id="WP_088253933.1">
    <property type="nucleotide sequence ID" value="NZ_NIDE01000004.1"/>
</dbReference>
<reference evidence="3" key="1">
    <citation type="submission" date="2017-06" db="EMBL/GenBank/DDBJ databases">
        <title>Genome analysis of Fimbriiglobus ruber SP5, the first member of the order Planctomycetales with confirmed chitinolytic capability.</title>
        <authorList>
            <person name="Ravin N.V."/>
            <person name="Rakitin A.L."/>
            <person name="Ivanova A.A."/>
            <person name="Beletsky A.V."/>
            <person name="Kulichevskaya I.S."/>
            <person name="Mardanov A.V."/>
            <person name="Dedysh S.N."/>
        </authorList>
    </citation>
    <scope>NUCLEOTIDE SEQUENCE [LARGE SCALE GENOMIC DNA]</scope>
    <source>
        <strain evidence="3">SP5</strain>
    </source>
</reference>
<gene>
    <name evidence="2" type="ORF">FRUB_02622</name>
</gene>
<accession>A0A225DPL4</accession>
<comment type="caution">
    <text evidence="2">The sequence shown here is derived from an EMBL/GenBank/DDBJ whole genome shotgun (WGS) entry which is preliminary data.</text>
</comment>
<evidence type="ECO:0000313" key="2">
    <source>
        <dbReference type="EMBL" id="OWK43023.1"/>
    </source>
</evidence>
<name>A0A225DPL4_9BACT</name>
<dbReference type="AlphaFoldDB" id="A0A225DPL4"/>